<dbReference type="Pfam" id="PF01406">
    <property type="entry name" value="tRNA-synt_1e"/>
    <property type="match status" value="1"/>
</dbReference>
<evidence type="ECO:0000256" key="2">
    <source>
        <dbReference type="ARBA" id="ARBA00012832"/>
    </source>
</evidence>
<evidence type="ECO:0000256" key="5">
    <source>
        <dbReference type="ARBA" id="ARBA00022741"/>
    </source>
</evidence>
<keyword evidence="6" id="KW-0862">Zinc</keyword>
<dbReference type="CDD" id="cd22249">
    <property type="entry name" value="UDM1_RNF168_RNF169-like"/>
    <property type="match status" value="1"/>
</dbReference>
<dbReference type="OrthoDB" id="438179at2759"/>
<name>A0A482WJ03_LAOST</name>
<evidence type="ECO:0000313" key="15">
    <source>
        <dbReference type="Proteomes" id="UP000291343"/>
    </source>
</evidence>
<sequence>MLDYFNFLQLSNLIVWSDMAGKRTQPKWSVDSEGARPPVLKLFNSLTRQKEEFVPRKGKRVVWYSCGPTVYDASHMGHARSYITFDILRRVLSDYFGYKIFFVMNVTDIDDKIIKRARQQHLYKQYLSEEKDLVQTLSDAKDAMNQLMETTKTVEDPDKKNMLLRMLDKMSAAVLFLEESVKSNDNSKIEAAKKRLLEEAKDPISDWLDSRLGSGITDNSIFTELPRHWENEFRKDLKALNIQEPNVWCRVSEYIPEIIEFINEIIKNGYAYESKGSVYFDVMEFDKRPNHYYAKLVPESYGDSSQLLTGEGELSNKDTAEKRALTDFALWKKSKPGEPWWDSPWGAGRPGWHIECSAMASDICGASLDIHTGGVDLKFPHHDNELAQSEAYYDNDQWVRYFLHSGHLTISGCKMSKSLKNFVSISDAMKKHTARQLRIAFLLHSWKETLDYSESTMEMAIAYERMLNEFFLNVKDIVRNKKTSDVNDFEISRWKKADTDLEQKFMAMNEGIHNALCDNVDTRTALEQIKDCIGHCNIYIRKGHVNPKLLEDIAVNITKVMRMFGTINDGLDTEIGFPVMSSSSAAQGNVETVLMPYLKIISNFRDEVRTHARSVKAVDILKACDALRDDILPNVGVRLEDGPEGQPTAVKFVDKEQLLREKEAKKKQELEKAAEKERKRREQEELQAKKDAEKRIPPSEMFRSQTDKYSKFDDQGIPTHDNEGKEVSKGQQKKLMKLWQAQEKKYAEYLSSLKQNGVEQ</sequence>
<dbReference type="InterPro" id="IPR032678">
    <property type="entry name" value="tRNA-synt_1_cat_dom"/>
</dbReference>
<keyword evidence="15" id="KW-1185">Reference proteome</keyword>
<dbReference type="GO" id="GO:0005737">
    <property type="term" value="C:cytoplasm"/>
    <property type="evidence" value="ECO:0007669"/>
    <property type="project" value="TreeGrafter"/>
</dbReference>
<keyword evidence="8" id="KW-0648">Protein biosynthesis</keyword>
<dbReference type="GO" id="GO:0004817">
    <property type="term" value="F:cysteine-tRNA ligase activity"/>
    <property type="evidence" value="ECO:0007669"/>
    <property type="project" value="UniProtKB-EC"/>
</dbReference>
<dbReference type="CDD" id="cd00672">
    <property type="entry name" value="CysRS_core"/>
    <property type="match status" value="1"/>
</dbReference>
<feature type="region of interest" description="Disordered" evidence="12">
    <location>
        <begin position="664"/>
        <end position="731"/>
    </location>
</feature>
<evidence type="ECO:0000259" key="13">
    <source>
        <dbReference type="Pfam" id="PF01406"/>
    </source>
</evidence>
<dbReference type="PRINTS" id="PR00983">
    <property type="entry name" value="TRNASYNTHCYS"/>
</dbReference>
<keyword evidence="7" id="KW-0067">ATP-binding</keyword>
<keyword evidence="4" id="KW-0479">Metal-binding</keyword>
<reference evidence="14 15" key="1">
    <citation type="journal article" date="2017" name="Gigascience">
        <title>Genome sequence of the small brown planthopper, Laodelphax striatellus.</title>
        <authorList>
            <person name="Zhu J."/>
            <person name="Jiang F."/>
            <person name="Wang X."/>
            <person name="Yang P."/>
            <person name="Bao Y."/>
            <person name="Zhao W."/>
            <person name="Wang W."/>
            <person name="Lu H."/>
            <person name="Wang Q."/>
            <person name="Cui N."/>
            <person name="Li J."/>
            <person name="Chen X."/>
            <person name="Luo L."/>
            <person name="Yu J."/>
            <person name="Kang L."/>
            <person name="Cui F."/>
        </authorList>
    </citation>
    <scope>NUCLEOTIDE SEQUENCE [LARGE SCALE GENOMIC DNA]</scope>
    <source>
        <strain evidence="14">Lst14</strain>
    </source>
</reference>
<dbReference type="Proteomes" id="UP000291343">
    <property type="component" value="Unassembled WGS sequence"/>
</dbReference>
<evidence type="ECO:0000256" key="1">
    <source>
        <dbReference type="ARBA" id="ARBA00001947"/>
    </source>
</evidence>
<dbReference type="EC" id="6.1.1.16" evidence="2"/>
<dbReference type="GO" id="GO:0046872">
    <property type="term" value="F:metal ion binding"/>
    <property type="evidence" value="ECO:0007669"/>
    <property type="project" value="UniProtKB-KW"/>
</dbReference>
<dbReference type="PANTHER" id="PTHR10890:SF3">
    <property type="entry name" value="CYSTEINE--TRNA LIGASE, CYTOPLASMIC"/>
    <property type="match status" value="1"/>
</dbReference>
<dbReference type="SMR" id="A0A482WJ03"/>
<evidence type="ECO:0000256" key="10">
    <source>
        <dbReference type="ARBA" id="ARBA00031499"/>
    </source>
</evidence>
<keyword evidence="5" id="KW-0547">Nucleotide-binding</keyword>
<dbReference type="SUPFAM" id="SSF47323">
    <property type="entry name" value="Anticodon-binding domain of a subclass of class I aminoacyl-tRNA synthetases"/>
    <property type="match status" value="1"/>
</dbReference>
<accession>A0A482WJ03</accession>
<keyword evidence="9" id="KW-0030">Aminoacyl-tRNA synthetase</keyword>
<dbReference type="SUPFAM" id="SSF52374">
    <property type="entry name" value="Nucleotidylyl transferase"/>
    <property type="match status" value="1"/>
</dbReference>
<feature type="compositionally biased region" description="Basic and acidic residues" evidence="12">
    <location>
        <begin position="705"/>
        <end position="728"/>
    </location>
</feature>
<dbReference type="Gene3D" id="3.40.50.620">
    <property type="entry name" value="HUPs"/>
    <property type="match status" value="1"/>
</dbReference>
<dbReference type="STRING" id="195883.A0A482WJ03"/>
<dbReference type="FunCoup" id="A0A482WJ03">
    <property type="interactions" value="2212"/>
</dbReference>
<organism evidence="14 15">
    <name type="scientific">Laodelphax striatellus</name>
    <name type="common">Small brown planthopper</name>
    <name type="synonym">Delphax striatella</name>
    <dbReference type="NCBI Taxonomy" id="195883"/>
    <lineage>
        <taxon>Eukaryota</taxon>
        <taxon>Metazoa</taxon>
        <taxon>Ecdysozoa</taxon>
        <taxon>Arthropoda</taxon>
        <taxon>Hexapoda</taxon>
        <taxon>Insecta</taxon>
        <taxon>Pterygota</taxon>
        <taxon>Neoptera</taxon>
        <taxon>Paraneoptera</taxon>
        <taxon>Hemiptera</taxon>
        <taxon>Auchenorrhyncha</taxon>
        <taxon>Fulgoroidea</taxon>
        <taxon>Delphacidae</taxon>
        <taxon>Criomorphinae</taxon>
        <taxon>Laodelphax</taxon>
    </lineage>
</organism>
<evidence type="ECO:0000256" key="7">
    <source>
        <dbReference type="ARBA" id="ARBA00022840"/>
    </source>
</evidence>
<evidence type="ECO:0000256" key="11">
    <source>
        <dbReference type="ARBA" id="ARBA00039362"/>
    </source>
</evidence>
<dbReference type="PANTHER" id="PTHR10890">
    <property type="entry name" value="CYSTEINYL-TRNA SYNTHETASE"/>
    <property type="match status" value="1"/>
</dbReference>
<proteinExistence type="inferred from homology"/>
<dbReference type="HAMAP" id="MF_00041">
    <property type="entry name" value="Cys_tRNA_synth"/>
    <property type="match status" value="1"/>
</dbReference>
<dbReference type="AlphaFoldDB" id="A0A482WJ03"/>
<dbReference type="NCBIfam" id="TIGR00435">
    <property type="entry name" value="cysS"/>
    <property type="match status" value="1"/>
</dbReference>
<evidence type="ECO:0000256" key="3">
    <source>
        <dbReference type="ARBA" id="ARBA00022598"/>
    </source>
</evidence>
<feature type="compositionally biased region" description="Basic and acidic residues" evidence="12">
    <location>
        <begin position="664"/>
        <end position="697"/>
    </location>
</feature>
<dbReference type="InterPro" id="IPR009080">
    <property type="entry name" value="tRNAsynth_Ia_anticodon-bd"/>
</dbReference>
<dbReference type="EMBL" id="QKKF02034015">
    <property type="protein sequence ID" value="RZF33438.1"/>
    <property type="molecule type" value="Genomic_DNA"/>
</dbReference>
<evidence type="ECO:0000313" key="14">
    <source>
        <dbReference type="EMBL" id="RZF33438.1"/>
    </source>
</evidence>
<dbReference type="GO" id="GO:0006423">
    <property type="term" value="P:cysteinyl-tRNA aminoacylation"/>
    <property type="evidence" value="ECO:0007669"/>
    <property type="project" value="InterPro"/>
</dbReference>
<protein>
    <recommendedName>
        <fullName evidence="11">Cysteine--tRNA ligase, cytoplasmic</fullName>
        <ecNumber evidence="2">6.1.1.16</ecNumber>
    </recommendedName>
    <alternativeName>
        <fullName evidence="10">Cysteinyl-tRNA synthetase</fullName>
    </alternativeName>
</protein>
<evidence type="ECO:0000256" key="12">
    <source>
        <dbReference type="SAM" id="MobiDB-lite"/>
    </source>
</evidence>
<dbReference type="GO" id="GO:0005524">
    <property type="term" value="F:ATP binding"/>
    <property type="evidence" value="ECO:0007669"/>
    <property type="project" value="UniProtKB-KW"/>
</dbReference>
<dbReference type="InParanoid" id="A0A482WJ03"/>
<dbReference type="InterPro" id="IPR015803">
    <property type="entry name" value="Cys-tRNA-ligase"/>
</dbReference>
<keyword evidence="3" id="KW-0436">Ligase</keyword>
<comment type="cofactor">
    <cofactor evidence="1">
        <name>Zn(2+)</name>
        <dbReference type="ChEBI" id="CHEBI:29105"/>
    </cofactor>
</comment>
<evidence type="ECO:0000256" key="6">
    <source>
        <dbReference type="ARBA" id="ARBA00022833"/>
    </source>
</evidence>
<evidence type="ECO:0000256" key="9">
    <source>
        <dbReference type="ARBA" id="ARBA00023146"/>
    </source>
</evidence>
<gene>
    <name evidence="14" type="ORF">LSTR_LSTR014445</name>
</gene>
<feature type="domain" description="tRNA synthetases class I catalytic" evidence="13">
    <location>
        <begin position="53"/>
        <end position="460"/>
    </location>
</feature>
<comment type="caution">
    <text evidence="14">The sequence shown here is derived from an EMBL/GenBank/DDBJ whole genome shotgun (WGS) entry which is preliminary data.</text>
</comment>
<dbReference type="InterPro" id="IPR014729">
    <property type="entry name" value="Rossmann-like_a/b/a_fold"/>
</dbReference>
<dbReference type="InterPro" id="IPR024909">
    <property type="entry name" value="Cys-tRNA/MSH_ligase"/>
</dbReference>
<evidence type="ECO:0000256" key="4">
    <source>
        <dbReference type="ARBA" id="ARBA00022723"/>
    </source>
</evidence>
<evidence type="ECO:0000256" key="8">
    <source>
        <dbReference type="ARBA" id="ARBA00022917"/>
    </source>
</evidence>